<organism evidence="3 4">
    <name type="scientific">Acetobacter pomorum</name>
    <dbReference type="NCBI Taxonomy" id="65959"/>
    <lineage>
        <taxon>Bacteria</taxon>
        <taxon>Pseudomonadati</taxon>
        <taxon>Pseudomonadota</taxon>
        <taxon>Alphaproteobacteria</taxon>
        <taxon>Acetobacterales</taxon>
        <taxon>Acetobacteraceae</taxon>
        <taxon>Acetobacter</taxon>
    </lineage>
</organism>
<dbReference type="InterPro" id="IPR011009">
    <property type="entry name" value="Kinase-like_dom_sf"/>
</dbReference>
<dbReference type="Gene3D" id="3.90.1200.10">
    <property type="match status" value="1"/>
</dbReference>
<accession>A0AAN1U9N8</accession>
<dbReference type="Pfam" id="PF01636">
    <property type="entry name" value="APH"/>
    <property type="match status" value="1"/>
</dbReference>
<comment type="similarity">
    <text evidence="1">Belongs to the pseudomonas-type ThrB family.</text>
</comment>
<dbReference type="PANTHER" id="PTHR21064:SF6">
    <property type="entry name" value="AMINOGLYCOSIDE PHOSPHOTRANSFERASE DOMAIN-CONTAINING PROTEIN"/>
    <property type="match status" value="1"/>
</dbReference>
<dbReference type="RefSeq" id="WP_089178669.1">
    <property type="nucleotide sequence ID" value="NZ_CP023189.1"/>
</dbReference>
<evidence type="ECO:0000313" key="4">
    <source>
        <dbReference type="Proteomes" id="UP000256572"/>
    </source>
</evidence>
<evidence type="ECO:0000256" key="1">
    <source>
        <dbReference type="ARBA" id="ARBA00038240"/>
    </source>
</evidence>
<evidence type="ECO:0000313" key="3">
    <source>
        <dbReference type="EMBL" id="AXN01013.1"/>
    </source>
</evidence>
<gene>
    <name evidence="3" type="ORF">CJF59_10965</name>
</gene>
<protein>
    <submittedName>
        <fullName evidence="3">Aminoglycoside phosphotransferase</fullName>
    </submittedName>
</protein>
<sequence>MADPFPQNTAQFGVHGVQEKRDWPCLTLDEVSAVLAHFANMPPAQKVTWHSMRPFSAACVVQLAGEASASHVSASANMGGQVVQATSCVLKRHARALRSAAMLEQEHAFIRHLASKGLPVCPALALHDGRTALELGNWTYEAFLPAKGQDTYRDVMSWKPYFSTAQAHAAGVALAQLHKAAADDTAPERSANVAGKTAPVVPLVSSMCVVGQADFMPALQQWVARQPGLVAALANRPWQQDVARVVLPFHERLRPLLPGIKPAWGHGDWHPSNLFWHANTPVAVLDFGMADRTCAAFDIAVAIERSMVDWLALPSCSVTAHPAPHMVEWDQLAAFVTGYQHIRPLSAAERAQVVAFLPLVHVEFALSETAYFGTLLQDEASAEVAYTVYLLGHAQWFAQAPEGQELLARLPALLAEQQR</sequence>
<dbReference type="EMBL" id="CP023189">
    <property type="protein sequence ID" value="AXN01013.1"/>
    <property type="molecule type" value="Genomic_DNA"/>
</dbReference>
<name>A0AAN1U9N8_9PROT</name>
<reference evidence="3 4" key="2">
    <citation type="submission" date="2018-08" db="EMBL/GenBank/DDBJ databases">
        <title>Acetobacter oryzifermentans sp. nov., isolated from Korea traditional vinegar and reclassification of Acetobacter pasteurianus subsp. ascendens (Henneberg 1898) as Acetobacter ascendens comb. nov.</title>
        <authorList>
            <person name="Cho G.Y."/>
            <person name="Lee S.H."/>
        </authorList>
    </citation>
    <scope>NUCLEOTIDE SEQUENCE [LARGE SCALE GENOMIC DNA]</scope>
    <source>
        <strain evidence="3 4">SH</strain>
    </source>
</reference>
<dbReference type="GO" id="GO:0004413">
    <property type="term" value="F:homoserine kinase activity"/>
    <property type="evidence" value="ECO:0007669"/>
    <property type="project" value="TreeGrafter"/>
</dbReference>
<evidence type="ECO:0000259" key="2">
    <source>
        <dbReference type="Pfam" id="PF01636"/>
    </source>
</evidence>
<dbReference type="PANTHER" id="PTHR21064">
    <property type="entry name" value="AMINOGLYCOSIDE PHOSPHOTRANSFERASE DOMAIN-CONTAINING PROTEIN-RELATED"/>
    <property type="match status" value="1"/>
</dbReference>
<dbReference type="Proteomes" id="UP000256572">
    <property type="component" value="Chromosome"/>
</dbReference>
<feature type="domain" description="Aminoglycoside phosphotransferase" evidence="2">
    <location>
        <begin position="87"/>
        <end position="305"/>
    </location>
</feature>
<dbReference type="GO" id="GO:0009088">
    <property type="term" value="P:threonine biosynthetic process"/>
    <property type="evidence" value="ECO:0007669"/>
    <property type="project" value="TreeGrafter"/>
</dbReference>
<proteinExistence type="inferred from homology"/>
<reference evidence="3 4" key="1">
    <citation type="submission" date="2017-09" db="EMBL/GenBank/DDBJ databases">
        <authorList>
            <person name="Kim K.H."/>
            <person name="Chun B.H."/>
            <person name="Han G.S."/>
            <person name="Hyun S.G."/>
            <person name="Jeon C.O."/>
        </authorList>
    </citation>
    <scope>NUCLEOTIDE SEQUENCE [LARGE SCALE GENOMIC DNA]</scope>
    <source>
        <strain evidence="3 4">SH</strain>
    </source>
</reference>
<dbReference type="SUPFAM" id="SSF56112">
    <property type="entry name" value="Protein kinase-like (PK-like)"/>
    <property type="match status" value="1"/>
</dbReference>
<dbReference type="InterPro" id="IPR002575">
    <property type="entry name" value="Aminoglycoside_PTrfase"/>
</dbReference>
<dbReference type="AlphaFoldDB" id="A0AAN1U9N8"/>
<dbReference type="InterPro" id="IPR050249">
    <property type="entry name" value="Pseudomonas-type_ThrB"/>
</dbReference>